<feature type="region of interest" description="Disordered" evidence="1">
    <location>
        <begin position="280"/>
        <end position="339"/>
    </location>
</feature>
<feature type="signal peptide" evidence="3">
    <location>
        <begin position="1"/>
        <end position="20"/>
    </location>
</feature>
<organism evidence="4 5">
    <name type="scientific">Paractinoplanes toevensis</name>
    <dbReference type="NCBI Taxonomy" id="571911"/>
    <lineage>
        <taxon>Bacteria</taxon>
        <taxon>Bacillati</taxon>
        <taxon>Actinomycetota</taxon>
        <taxon>Actinomycetes</taxon>
        <taxon>Micromonosporales</taxon>
        <taxon>Micromonosporaceae</taxon>
        <taxon>Paractinoplanes</taxon>
    </lineage>
</organism>
<keyword evidence="3" id="KW-0732">Signal</keyword>
<keyword evidence="2" id="KW-0812">Transmembrane</keyword>
<feature type="chain" id="PRO_5039203344" evidence="3">
    <location>
        <begin position="21"/>
        <end position="376"/>
    </location>
</feature>
<gene>
    <name evidence="4" type="ORF">Ato02nite_092450</name>
</gene>
<sequence>MRRFLLVLSGLATATLGLVAAPTASLAAAPATATVRAAVAAAILAAPAPATVLGAPAAAPVAGLVAVSAATSCVSVAAATYRHSFNGAAGTTTITATRPLCAGQTQTFTLASYTTGAPNSASGQFIYDSDSDTITATNRSVTLKVSVPACYNQVEAFFGGTVQTEATSPKALYGSAKLGASSRSAGPLAWYTGGSTTCAARPAVAITNACDGTFTARLSNTGTTTAVFLTGSRRIRLSPGGTTTLKPAKGSTLTIRDSSFTTHIATWRAPADCTAIAPTLSPTTAAPLPTQPAPSATATTTPASPSASASTSASPYESPNPAFSTNPAALTPANSSDISDGGMSTTSIIAIIMGLLMIATGAAAITWLVRMNRQPA</sequence>
<feature type="compositionally biased region" description="Low complexity" evidence="1">
    <location>
        <begin position="280"/>
        <end position="315"/>
    </location>
</feature>
<protein>
    <submittedName>
        <fullName evidence="4">Uncharacterized protein</fullName>
    </submittedName>
</protein>
<reference evidence="4 5" key="1">
    <citation type="submission" date="2021-03" db="EMBL/GenBank/DDBJ databases">
        <title>Whole genome shotgun sequence of Actinoplanes toevensis NBRC 105298.</title>
        <authorList>
            <person name="Komaki H."/>
            <person name="Tamura T."/>
        </authorList>
    </citation>
    <scope>NUCLEOTIDE SEQUENCE [LARGE SCALE GENOMIC DNA]</scope>
    <source>
        <strain evidence="4 5">NBRC 105298</strain>
    </source>
</reference>
<keyword evidence="2" id="KW-1133">Transmembrane helix</keyword>
<feature type="compositionally biased region" description="Polar residues" evidence="1">
    <location>
        <begin position="321"/>
        <end position="339"/>
    </location>
</feature>
<evidence type="ECO:0000256" key="3">
    <source>
        <dbReference type="SAM" id="SignalP"/>
    </source>
</evidence>
<evidence type="ECO:0000256" key="2">
    <source>
        <dbReference type="SAM" id="Phobius"/>
    </source>
</evidence>
<name>A0A920BQF5_9ACTN</name>
<dbReference type="EMBL" id="BOQN01000145">
    <property type="protein sequence ID" value="GIM97452.1"/>
    <property type="molecule type" value="Genomic_DNA"/>
</dbReference>
<evidence type="ECO:0000313" key="4">
    <source>
        <dbReference type="EMBL" id="GIM97452.1"/>
    </source>
</evidence>
<keyword evidence="5" id="KW-1185">Reference proteome</keyword>
<comment type="caution">
    <text evidence="4">The sequence shown here is derived from an EMBL/GenBank/DDBJ whole genome shotgun (WGS) entry which is preliminary data.</text>
</comment>
<dbReference type="AlphaFoldDB" id="A0A920BQF5"/>
<dbReference type="RefSeq" id="WP_281419902.1">
    <property type="nucleotide sequence ID" value="NZ_BOQN01000145.1"/>
</dbReference>
<accession>A0A920BQF5</accession>
<dbReference type="Proteomes" id="UP000677082">
    <property type="component" value="Unassembled WGS sequence"/>
</dbReference>
<proteinExistence type="predicted"/>
<feature type="transmembrane region" description="Helical" evidence="2">
    <location>
        <begin position="348"/>
        <end position="369"/>
    </location>
</feature>
<evidence type="ECO:0000256" key="1">
    <source>
        <dbReference type="SAM" id="MobiDB-lite"/>
    </source>
</evidence>
<evidence type="ECO:0000313" key="5">
    <source>
        <dbReference type="Proteomes" id="UP000677082"/>
    </source>
</evidence>
<keyword evidence="2" id="KW-0472">Membrane</keyword>